<keyword evidence="1" id="KW-0472">Membrane</keyword>
<dbReference type="STRING" id="113540.ENSSFOP00015016325"/>
<feature type="transmembrane region" description="Helical" evidence="1">
    <location>
        <begin position="196"/>
        <end position="215"/>
    </location>
</feature>
<feature type="transmembrane region" description="Helical" evidence="1">
    <location>
        <begin position="227"/>
        <end position="243"/>
    </location>
</feature>
<organism evidence="2 3">
    <name type="scientific">Scleropages formosus</name>
    <name type="common">Asian bonytongue</name>
    <name type="synonym">Osteoglossum formosum</name>
    <dbReference type="NCBI Taxonomy" id="113540"/>
    <lineage>
        <taxon>Eukaryota</taxon>
        <taxon>Metazoa</taxon>
        <taxon>Chordata</taxon>
        <taxon>Craniata</taxon>
        <taxon>Vertebrata</taxon>
        <taxon>Euteleostomi</taxon>
        <taxon>Actinopterygii</taxon>
        <taxon>Neopterygii</taxon>
        <taxon>Teleostei</taxon>
        <taxon>Osteoglossocephala</taxon>
        <taxon>Osteoglossomorpha</taxon>
        <taxon>Osteoglossiformes</taxon>
        <taxon>Osteoglossidae</taxon>
        <taxon>Scleropages</taxon>
    </lineage>
</organism>
<sequence length="294" mass="32890">MGSSLLGFLCISLALVDSFLAFILSTIYFLQDVHVFGLRITTHHICLLVQIACFTYSLLHWPVFVLIGLDHGWNLALHPVPLRWYRKLGYTLSVILIWAAAVLYVFLASDLYPEVGEEFYLLIEQCWVFSSPQSTQVFMVSLLALACAVLHSSLVFLARTAKGGEPPAVGLSVHAGPLSVAPKAHPSSRFMLHTTLSFLSTWVPFVVLQTILLLFQVDTPAYVDLNVPWLCFLNSFAIGAVLWRRSQLPGFEKDSTFTDGFCQWDFSSEFADVDNCNTEQLNCDILVYKGEVLL</sequence>
<dbReference type="EMBL" id="JARO02003154">
    <property type="protein sequence ID" value="KPP71067.1"/>
    <property type="molecule type" value="Genomic_DNA"/>
</dbReference>
<protein>
    <submittedName>
        <fullName evidence="2">Putative G-protein coupled receptor 160</fullName>
    </submittedName>
</protein>
<evidence type="ECO:0000313" key="2">
    <source>
        <dbReference type="EMBL" id="KPP71067.1"/>
    </source>
</evidence>
<evidence type="ECO:0000313" key="3">
    <source>
        <dbReference type="Proteomes" id="UP000034805"/>
    </source>
</evidence>
<keyword evidence="1" id="KW-0812">Transmembrane</keyword>
<name>A0A0P7UNP8_SCLFO</name>
<accession>A0A0P7UNP8</accession>
<proteinExistence type="predicted"/>
<dbReference type="GO" id="GO:0043235">
    <property type="term" value="C:receptor complex"/>
    <property type="evidence" value="ECO:0007669"/>
    <property type="project" value="TreeGrafter"/>
</dbReference>
<dbReference type="AlphaFoldDB" id="A0A0P7UNP8"/>
<evidence type="ECO:0000256" key="1">
    <source>
        <dbReference type="SAM" id="Phobius"/>
    </source>
</evidence>
<gene>
    <name evidence="2" type="ORF">Z043_110053</name>
</gene>
<dbReference type="Proteomes" id="UP000034805">
    <property type="component" value="Unassembled WGS sequence"/>
</dbReference>
<feature type="transmembrane region" description="Helical" evidence="1">
    <location>
        <begin position="45"/>
        <end position="67"/>
    </location>
</feature>
<dbReference type="PANTHER" id="PTHR15573">
    <property type="entry name" value="G-PROTEIN COUPLED RECEPTOR 160-RELATED"/>
    <property type="match status" value="1"/>
</dbReference>
<keyword evidence="1" id="KW-1133">Transmembrane helix</keyword>
<feature type="transmembrane region" description="Helical" evidence="1">
    <location>
        <begin position="137"/>
        <end position="158"/>
    </location>
</feature>
<dbReference type="GO" id="GO:0005886">
    <property type="term" value="C:plasma membrane"/>
    <property type="evidence" value="ECO:0007669"/>
    <property type="project" value="TreeGrafter"/>
</dbReference>
<dbReference type="Gene3D" id="1.20.1070.10">
    <property type="entry name" value="Rhodopsin 7-helix transmembrane proteins"/>
    <property type="match status" value="1"/>
</dbReference>
<feature type="transmembrane region" description="Helical" evidence="1">
    <location>
        <begin position="88"/>
        <end position="107"/>
    </location>
</feature>
<dbReference type="InterPro" id="IPR042353">
    <property type="entry name" value="GPR160"/>
</dbReference>
<reference evidence="2 3" key="1">
    <citation type="submission" date="2015-08" db="EMBL/GenBank/DDBJ databases">
        <title>The genome of the Asian arowana (Scleropages formosus).</title>
        <authorList>
            <person name="Tan M.H."/>
            <person name="Gan H.M."/>
            <person name="Croft L.J."/>
            <person name="Austin C.M."/>
        </authorList>
    </citation>
    <scope>NUCLEOTIDE SEQUENCE [LARGE SCALE GENOMIC DNA]</scope>
    <source>
        <strain evidence="2">Aro1</strain>
    </source>
</reference>
<keyword evidence="2" id="KW-0675">Receptor</keyword>
<comment type="caution">
    <text evidence="2">The sequence shown here is derived from an EMBL/GenBank/DDBJ whole genome shotgun (WGS) entry which is preliminary data.</text>
</comment>
<dbReference type="PANTHER" id="PTHR15573:SF0">
    <property type="entry name" value="G-PROTEIN COUPLED RECEPTOR 160-RELATED"/>
    <property type="match status" value="1"/>
</dbReference>